<proteinExistence type="inferred from homology"/>
<evidence type="ECO:0000313" key="10">
    <source>
        <dbReference type="Proteomes" id="UP000502706"/>
    </source>
</evidence>
<feature type="transmembrane region" description="Helical" evidence="7">
    <location>
        <begin position="235"/>
        <end position="256"/>
    </location>
</feature>
<feature type="domain" description="ABC transmembrane type-1" evidence="8">
    <location>
        <begin position="65"/>
        <end position="256"/>
    </location>
</feature>
<comment type="subcellular location">
    <subcellularLocation>
        <location evidence="1 7">Cell membrane</location>
        <topology evidence="1 7">Multi-pass membrane protein</topology>
    </subcellularLocation>
</comment>
<dbReference type="AlphaFoldDB" id="A0A6G8Q1C5"/>
<comment type="similarity">
    <text evidence="7">Belongs to the binding-protein-dependent transport system permease family.</text>
</comment>
<dbReference type="Pfam" id="PF00528">
    <property type="entry name" value="BPD_transp_1"/>
    <property type="match status" value="1"/>
</dbReference>
<accession>A0A6G8Q1C5</accession>
<evidence type="ECO:0000256" key="2">
    <source>
        <dbReference type="ARBA" id="ARBA00022448"/>
    </source>
</evidence>
<evidence type="ECO:0000256" key="1">
    <source>
        <dbReference type="ARBA" id="ARBA00004651"/>
    </source>
</evidence>
<keyword evidence="2 7" id="KW-0813">Transport</keyword>
<dbReference type="EMBL" id="CP045121">
    <property type="protein sequence ID" value="QIN80117.1"/>
    <property type="molecule type" value="Genomic_DNA"/>
</dbReference>
<dbReference type="SUPFAM" id="SSF161098">
    <property type="entry name" value="MetI-like"/>
    <property type="match status" value="1"/>
</dbReference>
<feature type="transmembrane region" description="Helical" evidence="7">
    <location>
        <begin position="93"/>
        <end position="112"/>
    </location>
</feature>
<evidence type="ECO:0000256" key="5">
    <source>
        <dbReference type="ARBA" id="ARBA00022989"/>
    </source>
</evidence>
<feature type="transmembrane region" description="Helical" evidence="7">
    <location>
        <begin position="61"/>
        <end position="81"/>
    </location>
</feature>
<protein>
    <submittedName>
        <fullName evidence="9">ABC transporter permease subunit</fullName>
    </submittedName>
</protein>
<dbReference type="PROSITE" id="PS50928">
    <property type="entry name" value="ABC_TM1"/>
    <property type="match status" value="1"/>
</dbReference>
<dbReference type="PANTHER" id="PTHR43744">
    <property type="entry name" value="ABC TRANSPORTER PERMEASE PROTEIN MG189-RELATED-RELATED"/>
    <property type="match status" value="1"/>
</dbReference>
<dbReference type="GO" id="GO:0055085">
    <property type="term" value="P:transmembrane transport"/>
    <property type="evidence" value="ECO:0007669"/>
    <property type="project" value="InterPro"/>
</dbReference>
<dbReference type="InterPro" id="IPR000515">
    <property type="entry name" value="MetI-like"/>
</dbReference>
<dbReference type="Proteomes" id="UP000502706">
    <property type="component" value="Chromosome"/>
</dbReference>
<dbReference type="InterPro" id="IPR035906">
    <property type="entry name" value="MetI-like_sf"/>
</dbReference>
<reference evidence="9 10" key="1">
    <citation type="submission" date="2019-10" db="EMBL/GenBank/DDBJ databases">
        <title>Rubrobacter sp nov SCSIO 52915 isolated from a deep-sea sediment in the South China Sea.</title>
        <authorList>
            <person name="Chen R.W."/>
        </authorList>
    </citation>
    <scope>NUCLEOTIDE SEQUENCE [LARGE SCALE GENOMIC DNA]</scope>
    <source>
        <strain evidence="9 10">SCSIO 52915</strain>
    </source>
</reference>
<evidence type="ECO:0000256" key="7">
    <source>
        <dbReference type="RuleBase" id="RU363032"/>
    </source>
</evidence>
<evidence type="ECO:0000256" key="6">
    <source>
        <dbReference type="ARBA" id="ARBA00023136"/>
    </source>
</evidence>
<dbReference type="RefSeq" id="WP_166397793.1">
    <property type="nucleotide sequence ID" value="NZ_CP045121.1"/>
</dbReference>
<sequence>MLRAIPRQIALILFALLILGPLSVVFFATLKTTQELYGEPLALPATPDLGNYARLFESENMIVYFLNSVVVTLGSVFLILLCGSLAAYAISRMGGWVAASLFAFFVAGLLIAPQVYMVPLYTIVDALGLVDSLLGIILVSVAFQIPVCVMILTGFMRGLPRDLLDAAFVDGATEWTTFRRIVLPLTRPALATVATFSFVITWNDLLFPLLFLRTDVNKTLPLALLEFRGQYLTDYPLLFSGVIVATIPIVIAYVFLQKYFIEGMTAGSVKG</sequence>
<organism evidence="9 10">
    <name type="scientific">Rubrobacter marinus</name>
    <dbReference type="NCBI Taxonomy" id="2653852"/>
    <lineage>
        <taxon>Bacteria</taxon>
        <taxon>Bacillati</taxon>
        <taxon>Actinomycetota</taxon>
        <taxon>Rubrobacteria</taxon>
        <taxon>Rubrobacterales</taxon>
        <taxon>Rubrobacteraceae</taxon>
        <taxon>Rubrobacter</taxon>
    </lineage>
</organism>
<evidence type="ECO:0000256" key="4">
    <source>
        <dbReference type="ARBA" id="ARBA00022692"/>
    </source>
</evidence>
<keyword evidence="4 7" id="KW-0812">Transmembrane</keyword>
<dbReference type="GO" id="GO:0005886">
    <property type="term" value="C:plasma membrane"/>
    <property type="evidence" value="ECO:0007669"/>
    <property type="project" value="UniProtKB-SubCell"/>
</dbReference>
<gene>
    <name evidence="9" type="ORF">GBA65_18115</name>
</gene>
<dbReference type="KEGG" id="rmar:GBA65_18115"/>
<keyword evidence="10" id="KW-1185">Reference proteome</keyword>
<evidence type="ECO:0000259" key="8">
    <source>
        <dbReference type="PROSITE" id="PS50928"/>
    </source>
</evidence>
<dbReference type="CDD" id="cd06261">
    <property type="entry name" value="TM_PBP2"/>
    <property type="match status" value="1"/>
</dbReference>
<keyword evidence="6 7" id="KW-0472">Membrane</keyword>
<evidence type="ECO:0000256" key="3">
    <source>
        <dbReference type="ARBA" id="ARBA00022475"/>
    </source>
</evidence>
<feature type="transmembrane region" description="Helical" evidence="7">
    <location>
        <begin position="189"/>
        <end position="212"/>
    </location>
</feature>
<dbReference type="PANTHER" id="PTHR43744:SF12">
    <property type="entry name" value="ABC TRANSPORTER PERMEASE PROTEIN MG189-RELATED"/>
    <property type="match status" value="1"/>
</dbReference>
<keyword evidence="5 7" id="KW-1133">Transmembrane helix</keyword>
<evidence type="ECO:0000313" key="9">
    <source>
        <dbReference type="EMBL" id="QIN80117.1"/>
    </source>
</evidence>
<feature type="transmembrane region" description="Helical" evidence="7">
    <location>
        <begin position="132"/>
        <end position="155"/>
    </location>
</feature>
<dbReference type="Gene3D" id="1.10.3720.10">
    <property type="entry name" value="MetI-like"/>
    <property type="match status" value="1"/>
</dbReference>
<name>A0A6G8Q1C5_9ACTN</name>
<keyword evidence="3" id="KW-1003">Cell membrane</keyword>